<evidence type="ECO:0000313" key="2">
    <source>
        <dbReference type="Proteomes" id="UP000217780"/>
    </source>
</evidence>
<gene>
    <name evidence="1" type="ORF">CLI92_13625</name>
</gene>
<comment type="caution">
    <text evidence="1">The sequence shown here is derived from an EMBL/GenBank/DDBJ whole genome shotgun (WGS) entry which is preliminary data.</text>
</comment>
<sequence>MGGVSFKGVLDKTAVQEHGCAARRQRALCLLHMGMGVLPCHAWHETQPRLQAWALPLKDGLHHQSSFAPMALPGASRTMQGFA</sequence>
<reference evidence="1 2" key="1">
    <citation type="submission" date="2017-08" db="EMBL/GenBank/DDBJ databases">
        <title>WGS of Clinical strains of the CDC Group NO-1 linked to zoonotic infections in humans.</title>
        <authorList>
            <person name="Bernier A.-M."/>
            <person name="Bernard K."/>
        </authorList>
    </citation>
    <scope>NUCLEOTIDE SEQUENCE [LARGE SCALE GENOMIC DNA]</scope>
    <source>
        <strain evidence="1 2">NML91-0035</strain>
    </source>
</reference>
<organism evidence="1 2">
    <name type="scientific">Vandammella animalimorsus</name>
    <dbReference type="NCBI Taxonomy" id="2029117"/>
    <lineage>
        <taxon>Bacteria</taxon>
        <taxon>Pseudomonadati</taxon>
        <taxon>Pseudomonadota</taxon>
        <taxon>Betaproteobacteria</taxon>
        <taxon>Burkholderiales</taxon>
        <taxon>Comamonadaceae</taxon>
        <taxon>Vandammella</taxon>
    </lineage>
</organism>
<protein>
    <submittedName>
        <fullName evidence="1">Uncharacterized protein</fullName>
    </submittedName>
</protein>
<name>A0A2A2T225_9BURK</name>
<dbReference type="EMBL" id="NTBI01000016">
    <property type="protein sequence ID" value="PAX15535.1"/>
    <property type="molecule type" value="Genomic_DNA"/>
</dbReference>
<proteinExistence type="predicted"/>
<accession>A0A2A2T225</accession>
<evidence type="ECO:0000313" key="1">
    <source>
        <dbReference type="EMBL" id="PAX15535.1"/>
    </source>
</evidence>
<dbReference type="Proteomes" id="UP000217780">
    <property type="component" value="Unassembled WGS sequence"/>
</dbReference>
<dbReference type="AlphaFoldDB" id="A0A2A2T225"/>